<keyword evidence="2" id="KW-1185">Reference proteome</keyword>
<dbReference type="OrthoDB" id="5591297at2759"/>
<evidence type="ECO:0000313" key="2">
    <source>
        <dbReference type="Proteomes" id="UP000604046"/>
    </source>
</evidence>
<sequence>MPTQCHSEEMGKQAAKMLGRPFSHVLLEICAVNPDKGTVDVKSMHARIEKAVSRGNRVLASGAMLFQQKAELFPGSSFVVGYDTYRRILDAKYYAPPGCMDGSSSEQQREWTMNALQKLHSCRVQFIVAGRVDGGDFKTIVSHPVMPDLPEDGPCQNRDMPDLTVLLDVG</sequence>
<name>A0A812STN6_9DINO</name>
<comment type="caution">
    <text evidence="1">The sequence shown here is derived from an EMBL/GenBank/DDBJ whole genome shotgun (WGS) entry which is preliminary data.</text>
</comment>
<dbReference type="GO" id="GO:0005737">
    <property type="term" value="C:cytoplasm"/>
    <property type="evidence" value="ECO:0007669"/>
    <property type="project" value="TreeGrafter"/>
</dbReference>
<dbReference type="Proteomes" id="UP000604046">
    <property type="component" value="Unassembled WGS sequence"/>
</dbReference>
<dbReference type="GO" id="GO:0000309">
    <property type="term" value="F:nicotinamide-nucleotide adenylyltransferase activity"/>
    <property type="evidence" value="ECO:0007669"/>
    <property type="project" value="TreeGrafter"/>
</dbReference>
<organism evidence="1 2">
    <name type="scientific">Symbiodinium natans</name>
    <dbReference type="NCBI Taxonomy" id="878477"/>
    <lineage>
        <taxon>Eukaryota</taxon>
        <taxon>Sar</taxon>
        <taxon>Alveolata</taxon>
        <taxon>Dinophyceae</taxon>
        <taxon>Suessiales</taxon>
        <taxon>Symbiodiniaceae</taxon>
        <taxon>Symbiodinium</taxon>
    </lineage>
</organism>
<dbReference type="AlphaFoldDB" id="A0A812STN6"/>
<dbReference type="GO" id="GO:0016887">
    <property type="term" value="F:ATP hydrolysis activity"/>
    <property type="evidence" value="ECO:0007669"/>
    <property type="project" value="TreeGrafter"/>
</dbReference>
<dbReference type="GO" id="GO:0005634">
    <property type="term" value="C:nucleus"/>
    <property type="evidence" value="ECO:0007669"/>
    <property type="project" value="TreeGrafter"/>
</dbReference>
<proteinExistence type="predicted"/>
<reference evidence="1" key="1">
    <citation type="submission" date="2021-02" db="EMBL/GenBank/DDBJ databases">
        <authorList>
            <person name="Dougan E. K."/>
            <person name="Rhodes N."/>
            <person name="Thang M."/>
            <person name="Chan C."/>
        </authorList>
    </citation>
    <scope>NUCLEOTIDE SEQUENCE</scope>
</reference>
<gene>
    <name evidence="1" type="ORF">SNAT2548_LOCUS27674</name>
</gene>
<dbReference type="EMBL" id="CAJNDS010002482">
    <property type="protein sequence ID" value="CAE7493932.1"/>
    <property type="molecule type" value="Genomic_DNA"/>
</dbReference>
<protein>
    <submittedName>
        <fullName evidence="1">Uncharacterized protein</fullName>
    </submittedName>
</protein>
<dbReference type="PANTHER" id="PTHR31285">
    <property type="entry name" value="NICOTINAMIDE MONONUCLEOTIDE ADENYLYLTRANSFERASE"/>
    <property type="match status" value="1"/>
</dbReference>
<evidence type="ECO:0000313" key="1">
    <source>
        <dbReference type="EMBL" id="CAE7493932.1"/>
    </source>
</evidence>
<accession>A0A812STN6</accession>
<dbReference type="PANTHER" id="PTHR31285:SF0">
    <property type="entry name" value="NICOTINAMIDE MONONUCLEOTIDE ADENYLYLTRANSFERASE"/>
    <property type="match status" value="1"/>
</dbReference>